<organism evidence="3 4">
    <name type="scientific">Ilyodon furcidens</name>
    <name type="common">goldbreast splitfin</name>
    <dbReference type="NCBI Taxonomy" id="33524"/>
    <lineage>
        <taxon>Eukaryota</taxon>
        <taxon>Metazoa</taxon>
        <taxon>Chordata</taxon>
        <taxon>Craniata</taxon>
        <taxon>Vertebrata</taxon>
        <taxon>Euteleostomi</taxon>
        <taxon>Actinopterygii</taxon>
        <taxon>Neopterygii</taxon>
        <taxon>Teleostei</taxon>
        <taxon>Neoteleostei</taxon>
        <taxon>Acanthomorphata</taxon>
        <taxon>Ovalentaria</taxon>
        <taxon>Atherinomorphae</taxon>
        <taxon>Cyprinodontiformes</taxon>
        <taxon>Goodeidae</taxon>
        <taxon>Ilyodon</taxon>
    </lineage>
</organism>
<keyword evidence="1" id="KW-0175">Coiled coil</keyword>
<proteinExistence type="predicted"/>
<evidence type="ECO:0008006" key="5">
    <source>
        <dbReference type="Google" id="ProtNLM"/>
    </source>
</evidence>
<name>A0ABV0ST18_9TELE</name>
<gene>
    <name evidence="3" type="ORF">ILYODFUR_026881</name>
</gene>
<feature type="coiled-coil region" evidence="1">
    <location>
        <begin position="71"/>
        <end position="105"/>
    </location>
</feature>
<protein>
    <recommendedName>
        <fullName evidence="5">Elongation factor 1-delta</fullName>
    </recommendedName>
</protein>
<evidence type="ECO:0000313" key="3">
    <source>
        <dbReference type="EMBL" id="MEQ2222487.1"/>
    </source>
</evidence>
<reference evidence="3 4" key="1">
    <citation type="submission" date="2021-06" db="EMBL/GenBank/DDBJ databases">
        <authorList>
            <person name="Palmer J.M."/>
        </authorList>
    </citation>
    <scope>NUCLEOTIDE SEQUENCE [LARGE SCALE GENOMIC DNA]</scope>
    <source>
        <strain evidence="4">if_2019</strain>
        <tissue evidence="3">Muscle</tissue>
    </source>
</reference>
<evidence type="ECO:0000256" key="2">
    <source>
        <dbReference type="SAM" id="MobiDB-lite"/>
    </source>
</evidence>
<comment type="caution">
    <text evidence="3">The sequence shown here is derived from an EMBL/GenBank/DDBJ whole genome shotgun (WGS) entry which is preliminary data.</text>
</comment>
<dbReference type="EMBL" id="JAHRIQ010003461">
    <property type="protein sequence ID" value="MEQ2222487.1"/>
    <property type="molecule type" value="Genomic_DNA"/>
</dbReference>
<keyword evidence="4" id="KW-1185">Reference proteome</keyword>
<accession>A0ABV0ST18</accession>
<evidence type="ECO:0000256" key="1">
    <source>
        <dbReference type="SAM" id="Coils"/>
    </source>
</evidence>
<feature type="region of interest" description="Disordered" evidence="2">
    <location>
        <begin position="42"/>
        <end position="69"/>
    </location>
</feature>
<evidence type="ECO:0000313" key="4">
    <source>
        <dbReference type="Proteomes" id="UP001482620"/>
    </source>
</evidence>
<feature type="non-terminal residue" evidence="3">
    <location>
        <position position="115"/>
    </location>
</feature>
<sequence length="115" mass="12695">MLLCSLLESYSGCLSTNMSGLQCLATENIWFDKHNYDEAEKRFYEGANGPATHQQQSSSHGGGDQELVSRMKSLELENQTLHKVVEEMRAAVQKLESRVAVLEKSPAPAAVHCAK</sequence>
<dbReference type="Proteomes" id="UP001482620">
    <property type="component" value="Unassembled WGS sequence"/>
</dbReference>